<sequence length="213" mass="22688">MPDTPTTAELIRRAIEAHMQELHTAMPVRVISYSASRETVDLVPQFRRSLENDSQATDPFELEDLPTFPDVPVMWPSGGGGSHFITFPLAKNDSGLAVFCERDLGVWRSTGEPGTTGDQRAHGLAGAVFYPGLRPNGEKLGSGKVGSKLTIGSEVFLGSTGASERLVKGDALLTLFNTHKHLGVTTGPGVSGFPDPSTLMTAAELSSKHKLDS</sequence>
<reference evidence="2" key="1">
    <citation type="journal article" date="2015" name="Nature">
        <title>Complex archaea that bridge the gap between prokaryotes and eukaryotes.</title>
        <authorList>
            <person name="Spang A."/>
            <person name="Saw J.H."/>
            <person name="Jorgensen S.L."/>
            <person name="Zaremba-Niedzwiedzka K."/>
            <person name="Martijn J."/>
            <person name="Lind A.E."/>
            <person name="van Eijk R."/>
            <person name="Schleper C."/>
            <person name="Guy L."/>
            <person name="Ettema T.J."/>
        </authorList>
    </citation>
    <scope>NUCLEOTIDE SEQUENCE</scope>
</reference>
<dbReference type="InterPro" id="IPR041599">
    <property type="entry name" value="Gp138_N"/>
</dbReference>
<gene>
    <name evidence="2" type="ORF">LCGC14_0375500</name>
</gene>
<accession>A0A0F9WCR6</accession>
<dbReference type="InterPro" id="IPR037026">
    <property type="entry name" value="Vgr_OB-fold_dom_sf"/>
</dbReference>
<dbReference type="AlphaFoldDB" id="A0A0F9WCR6"/>
<evidence type="ECO:0000313" key="2">
    <source>
        <dbReference type="EMBL" id="KKN75993.1"/>
    </source>
</evidence>
<feature type="domain" description="Phage protein Gp138 N-terminal" evidence="1">
    <location>
        <begin position="26"/>
        <end position="132"/>
    </location>
</feature>
<comment type="caution">
    <text evidence="2">The sequence shown here is derived from an EMBL/GenBank/DDBJ whole genome shotgun (WGS) entry which is preliminary data.</text>
</comment>
<name>A0A0F9WCR6_9ZZZZ</name>
<evidence type="ECO:0000259" key="1">
    <source>
        <dbReference type="Pfam" id="PF18352"/>
    </source>
</evidence>
<dbReference type="Pfam" id="PF18352">
    <property type="entry name" value="Gp138_N"/>
    <property type="match status" value="1"/>
</dbReference>
<protein>
    <recommendedName>
        <fullName evidence="1">Phage protein Gp138 N-terminal domain-containing protein</fullName>
    </recommendedName>
</protein>
<organism evidence="2">
    <name type="scientific">marine sediment metagenome</name>
    <dbReference type="NCBI Taxonomy" id="412755"/>
    <lineage>
        <taxon>unclassified sequences</taxon>
        <taxon>metagenomes</taxon>
        <taxon>ecological metagenomes</taxon>
    </lineage>
</organism>
<dbReference type="Gene3D" id="2.40.50.230">
    <property type="entry name" value="Gp5 N-terminal domain"/>
    <property type="match status" value="1"/>
</dbReference>
<proteinExistence type="predicted"/>
<dbReference type="EMBL" id="LAZR01000301">
    <property type="protein sequence ID" value="KKN75993.1"/>
    <property type="molecule type" value="Genomic_DNA"/>
</dbReference>